<name>A0A0A8Y4C7_ARUDO</name>
<keyword evidence="1" id="KW-0472">Membrane</keyword>
<protein>
    <submittedName>
        <fullName evidence="2">Uncharacterized protein</fullName>
    </submittedName>
</protein>
<keyword evidence="1" id="KW-1133">Transmembrane helix</keyword>
<reference evidence="2" key="2">
    <citation type="journal article" date="2015" name="Data Brief">
        <title>Shoot transcriptome of the giant reed, Arundo donax.</title>
        <authorList>
            <person name="Barrero R.A."/>
            <person name="Guerrero F.D."/>
            <person name="Moolhuijzen P."/>
            <person name="Goolsby J.A."/>
            <person name="Tidwell J."/>
            <person name="Bellgard S.E."/>
            <person name="Bellgard M.I."/>
        </authorList>
    </citation>
    <scope>NUCLEOTIDE SEQUENCE</scope>
    <source>
        <tissue evidence="2">Shoot tissue taken approximately 20 cm above the soil surface</tissue>
    </source>
</reference>
<organism evidence="2">
    <name type="scientific">Arundo donax</name>
    <name type="common">Giant reed</name>
    <name type="synonym">Donax arundinaceus</name>
    <dbReference type="NCBI Taxonomy" id="35708"/>
    <lineage>
        <taxon>Eukaryota</taxon>
        <taxon>Viridiplantae</taxon>
        <taxon>Streptophyta</taxon>
        <taxon>Embryophyta</taxon>
        <taxon>Tracheophyta</taxon>
        <taxon>Spermatophyta</taxon>
        <taxon>Magnoliopsida</taxon>
        <taxon>Liliopsida</taxon>
        <taxon>Poales</taxon>
        <taxon>Poaceae</taxon>
        <taxon>PACMAD clade</taxon>
        <taxon>Arundinoideae</taxon>
        <taxon>Arundineae</taxon>
        <taxon>Arundo</taxon>
    </lineage>
</organism>
<dbReference type="AlphaFoldDB" id="A0A0A8Y4C7"/>
<evidence type="ECO:0000256" key="1">
    <source>
        <dbReference type="SAM" id="Phobius"/>
    </source>
</evidence>
<accession>A0A0A8Y4C7</accession>
<keyword evidence="1" id="KW-0812">Transmembrane</keyword>
<evidence type="ECO:0000313" key="2">
    <source>
        <dbReference type="EMBL" id="JAD18777.1"/>
    </source>
</evidence>
<sequence length="50" mass="5540">MITSIGRCPPDAIMRFCSNAQSFRVSCFMLATFILGIVCSMLSFMLSMPI</sequence>
<dbReference type="EMBL" id="GBRH01279118">
    <property type="protein sequence ID" value="JAD18777.1"/>
    <property type="molecule type" value="Transcribed_RNA"/>
</dbReference>
<reference evidence="2" key="1">
    <citation type="submission" date="2014-09" db="EMBL/GenBank/DDBJ databases">
        <authorList>
            <person name="Magalhaes I.L.F."/>
            <person name="Oliveira U."/>
            <person name="Santos F.R."/>
            <person name="Vidigal T.H.D.A."/>
            <person name="Brescovit A.D."/>
            <person name="Santos A.J."/>
        </authorList>
    </citation>
    <scope>NUCLEOTIDE SEQUENCE</scope>
    <source>
        <tissue evidence="2">Shoot tissue taken approximately 20 cm above the soil surface</tissue>
    </source>
</reference>
<feature type="transmembrane region" description="Helical" evidence="1">
    <location>
        <begin position="23"/>
        <end position="46"/>
    </location>
</feature>
<proteinExistence type="predicted"/>